<protein>
    <recommendedName>
        <fullName evidence="1">Transglutaminase-like domain-containing protein</fullName>
    </recommendedName>
</protein>
<dbReference type="InterPro" id="IPR038765">
    <property type="entry name" value="Papain-like_cys_pep_sf"/>
</dbReference>
<dbReference type="Proteomes" id="UP000645390">
    <property type="component" value="Unassembled WGS sequence"/>
</dbReference>
<proteinExistence type="predicted"/>
<comment type="caution">
    <text evidence="2">The sequence shown here is derived from an EMBL/GenBank/DDBJ whole genome shotgun (WGS) entry which is preliminary data.</text>
</comment>
<gene>
    <name evidence="2" type="ORF">GCM10008119_16590</name>
</gene>
<feature type="domain" description="Transglutaminase-like" evidence="1">
    <location>
        <begin position="204"/>
        <end position="275"/>
    </location>
</feature>
<evidence type="ECO:0000313" key="3">
    <source>
        <dbReference type="Proteomes" id="UP000645390"/>
    </source>
</evidence>
<keyword evidence="3" id="KW-1185">Reference proteome</keyword>
<dbReference type="Gene3D" id="3.10.620.30">
    <property type="match status" value="1"/>
</dbReference>
<dbReference type="InterPro" id="IPR002931">
    <property type="entry name" value="Transglutaminase-like"/>
</dbReference>
<reference evidence="3" key="1">
    <citation type="journal article" date="2019" name="Int. J. Syst. Evol. Microbiol.">
        <title>The Global Catalogue of Microorganisms (GCM) 10K type strain sequencing project: providing services to taxonomists for standard genome sequencing and annotation.</title>
        <authorList>
            <consortium name="The Broad Institute Genomics Platform"/>
            <consortium name="The Broad Institute Genome Sequencing Center for Infectious Disease"/>
            <person name="Wu L."/>
            <person name="Ma J."/>
        </authorList>
    </citation>
    <scope>NUCLEOTIDE SEQUENCE [LARGE SCALE GENOMIC DNA]</scope>
    <source>
        <strain evidence="3">CCM 8939</strain>
    </source>
</reference>
<dbReference type="EMBL" id="BMDJ01000004">
    <property type="protein sequence ID" value="GGI25224.1"/>
    <property type="molecule type" value="Genomic_DNA"/>
</dbReference>
<dbReference type="PANTHER" id="PTHR35532:SF5">
    <property type="entry name" value="CARBOHYDRATE-BINDING DOMAIN-CONTAINING PROTEIN"/>
    <property type="match status" value="1"/>
</dbReference>
<dbReference type="RefSeq" id="WP_188413015.1">
    <property type="nucleotide sequence ID" value="NZ_BMDJ01000004.1"/>
</dbReference>
<dbReference type="Pfam" id="PF01841">
    <property type="entry name" value="Transglut_core"/>
    <property type="match status" value="1"/>
</dbReference>
<dbReference type="PANTHER" id="PTHR35532">
    <property type="entry name" value="SIMILAR TO POLYHYDROXYALKANOATE DEPOLYMERASE"/>
    <property type="match status" value="1"/>
</dbReference>
<dbReference type="SUPFAM" id="SSF54001">
    <property type="entry name" value="Cysteine proteinases"/>
    <property type="match status" value="1"/>
</dbReference>
<name>A0ABQ2BI65_9SPHI</name>
<sequence>MKIILLTFLLIFPIFGFGQIPTEVPIAVKNIVTKAGKNKGEIEKVIAYFHKTGDRQKIRAVYFLIANMDAHYSEDYYWEDKNGKKIPFNELDYTDFNQAISAFKRLKAVHPDLRPHPVTNPDIKTIKADFLIQNINQSFQQWQSSANYKNIPFNDFCEYMLPYRVSVEPLQNWRSRYNKDFSWVATKNKSEGLASSLSYISADFRSWFTNSYSIDNRKEPLPRLGALQLLQRKKGPCEDIADLVAFTLRSQGIPAAINYIPYWATSSSGHFMNTAFDGKMHAVSFDVAGTPAVNNVLAREPSKVLRLTYSKQPETIAGKEKINNIPPGFMRSSTYLDVTKQFWGTEDLTCKLFAVARQPKYSFVCVFNELGWKPTWWGNINQNLVTYKNMPKGAVYLPAYYINGKITPAGYPVVQGYNHKAILEPNMSHKRMVIIKEKQNYLLFRPNKRYRLFYWQNAWKLLGERLTAINTHELIFNDVPENALFLLAPEYSKGKERPFIVMNDGEIKWF</sequence>
<evidence type="ECO:0000313" key="2">
    <source>
        <dbReference type="EMBL" id="GGI25224.1"/>
    </source>
</evidence>
<evidence type="ECO:0000259" key="1">
    <source>
        <dbReference type="Pfam" id="PF01841"/>
    </source>
</evidence>
<organism evidence="2 3">
    <name type="scientific">Pedobacter mendelii</name>
    <dbReference type="NCBI Taxonomy" id="1908240"/>
    <lineage>
        <taxon>Bacteria</taxon>
        <taxon>Pseudomonadati</taxon>
        <taxon>Bacteroidota</taxon>
        <taxon>Sphingobacteriia</taxon>
        <taxon>Sphingobacteriales</taxon>
        <taxon>Sphingobacteriaceae</taxon>
        <taxon>Pedobacter</taxon>
    </lineage>
</organism>
<accession>A0ABQ2BI65</accession>